<dbReference type="InterPro" id="IPR046341">
    <property type="entry name" value="SET_dom_sf"/>
</dbReference>
<dbReference type="GO" id="GO:0140955">
    <property type="term" value="F:histone H3K36 trimethyltransferase activity"/>
    <property type="evidence" value="ECO:0007669"/>
    <property type="project" value="UniProtKB-EC"/>
</dbReference>
<accession>A0AAV2NIU4</accession>
<comment type="subcellular location">
    <subcellularLocation>
        <location evidence="1">Cytoplasm</location>
    </subcellularLocation>
</comment>
<dbReference type="EC" id="2.1.1.359" evidence="2"/>
<sequence length="392" mass="44611">MYNLTTIMESNDFFIKIVNNEKGKGLFSNRVFKEGDIILEEKPIVCCQFSWNSDYGYLACDHCLRPLETAEENARRLTGNSNLLLPHSECCETNKNLMTECPDCGAKYCSIECQNEAFQRYHSILCLQSRMKDESHPLTQLNETWKQMHYPPETATVMLLARMVALVNQANNKQDVLSIFSQFCHRTTNDTHEIAHNLLGEKFVGQIDVLRQMMQKSLNTEYTAHWFTPDGFRSLLALVGTNGQGIGTSAFSRWVKNVSAIDLPKDQRIYIDKLIDRLYDDMEEVVGSFLNNEGSGLYILQSSVNHSCTPNAIAEFPYSNNTLVLKAIRDIQVGEEICTSYLDECELERSRYSRQKALSSLYLFVCHCDKCQAQINDPNVTSDEEADDDASS</sequence>
<evidence type="ECO:0000259" key="18">
    <source>
        <dbReference type="PROSITE" id="PS50280"/>
    </source>
</evidence>
<keyword evidence="7" id="KW-0479">Metal-binding</keyword>
<dbReference type="GO" id="GO:0008270">
    <property type="term" value="F:zinc ion binding"/>
    <property type="evidence" value="ECO:0007669"/>
    <property type="project" value="UniProtKB-KW"/>
</dbReference>
<evidence type="ECO:0000256" key="1">
    <source>
        <dbReference type="ARBA" id="ARBA00004496"/>
    </source>
</evidence>
<dbReference type="Proteomes" id="UP001497644">
    <property type="component" value="Chromosome 2"/>
</dbReference>
<keyword evidence="6" id="KW-0949">S-adenosyl-L-methionine</keyword>
<evidence type="ECO:0000256" key="2">
    <source>
        <dbReference type="ARBA" id="ARBA00012178"/>
    </source>
</evidence>
<dbReference type="GO" id="GO:0045814">
    <property type="term" value="P:negative regulation of gene expression, epigenetic"/>
    <property type="evidence" value="ECO:0007669"/>
    <property type="project" value="TreeGrafter"/>
</dbReference>
<keyword evidence="8" id="KW-0863">Zinc-finger</keyword>
<proteinExistence type="predicted"/>
<dbReference type="PANTHER" id="PTHR46402">
    <property type="entry name" value="SET AND MYND DOMAIN-CONTAINING PROTEIN 5"/>
    <property type="match status" value="1"/>
</dbReference>
<feature type="domain" description="SET" evidence="18">
    <location>
        <begin position="11"/>
        <end position="342"/>
    </location>
</feature>
<evidence type="ECO:0000256" key="11">
    <source>
        <dbReference type="ARBA" id="ARBA00033038"/>
    </source>
</evidence>
<dbReference type="GO" id="GO:0005737">
    <property type="term" value="C:cytoplasm"/>
    <property type="evidence" value="ECO:0007669"/>
    <property type="project" value="UniProtKB-SubCell"/>
</dbReference>
<evidence type="ECO:0000313" key="20">
    <source>
        <dbReference type="Proteomes" id="UP001497644"/>
    </source>
</evidence>
<dbReference type="CDD" id="cd10521">
    <property type="entry name" value="SET_SMYD5"/>
    <property type="match status" value="1"/>
</dbReference>
<name>A0AAV2NIU4_9HYME</name>
<evidence type="ECO:0000256" key="9">
    <source>
        <dbReference type="ARBA" id="ARBA00022833"/>
    </source>
</evidence>
<keyword evidence="3" id="KW-0963">Cytoplasm</keyword>
<dbReference type="Pfam" id="PF00856">
    <property type="entry name" value="SET"/>
    <property type="match status" value="1"/>
</dbReference>
<dbReference type="EC" id="2.1.1.372" evidence="10"/>
<dbReference type="GO" id="GO:0032259">
    <property type="term" value="P:methylation"/>
    <property type="evidence" value="ECO:0007669"/>
    <property type="project" value="UniProtKB-KW"/>
</dbReference>
<evidence type="ECO:0000256" key="13">
    <source>
        <dbReference type="ARBA" id="ARBA00048081"/>
    </source>
</evidence>
<evidence type="ECO:0000313" key="19">
    <source>
        <dbReference type="EMBL" id="CAL1679733.1"/>
    </source>
</evidence>
<dbReference type="Gene3D" id="2.170.270.10">
    <property type="entry name" value="SET domain"/>
    <property type="match status" value="1"/>
</dbReference>
<comment type="catalytic activity">
    <reaction evidence="13">
        <text>L-lysyl(20)-[histone H4] + 3 S-adenosyl-L-methionine = N(6),N(6),N(6)-trimethyl-L-lysyl(20)-[histone H4] + 3 S-adenosyl-L-homocysteine + 3 H(+)</text>
        <dbReference type="Rhea" id="RHEA:64456"/>
        <dbReference type="Rhea" id="RHEA-COMP:15554"/>
        <dbReference type="Rhea" id="RHEA-COMP:15998"/>
        <dbReference type="ChEBI" id="CHEBI:15378"/>
        <dbReference type="ChEBI" id="CHEBI:29969"/>
        <dbReference type="ChEBI" id="CHEBI:57856"/>
        <dbReference type="ChEBI" id="CHEBI:59789"/>
        <dbReference type="ChEBI" id="CHEBI:61961"/>
        <dbReference type="EC" id="2.1.1.372"/>
    </reaction>
</comment>
<evidence type="ECO:0000256" key="17">
    <source>
        <dbReference type="ARBA" id="ARBA00049806"/>
    </source>
</evidence>
<evidence type="ECO:0000256" key="8">
    <source>
        <dbReference type="ARBA" id="ARBA00022771"/>
    </source>
</evidence>
<evidence type="ECO:0000256" key="12">
    <source>
        <dbReference type="ARBA" id="ARBA00047545"/>
    </source>
</evidence>
<dbReference type="InterPro" id="IPR001214">
    <property type="entry name" value="SET_dom"/>
</dbReference>
<protein>
    <recommendedName>
        <fullName evidence="15">Protein-lysine N-trimethyltransferase SMYD5</fullName>
        <ecNumber evidence="2">2.1.1.359</ecNumber>
        <ecNumber evidence="10">2.1.1.372</ecNumber>
    </recommendedName>
    <alternativeName>
        <fullName evidence="11">SET and MYND domain-containing protein 5</fullName>
    </alternativeName>
    <alternativeName>
        <fullName evidence="16">[histone H3]-lysine20 N-trimethyltransferase SMYD5</fullName>
    </alternativeName>
    <alternativeName>
        <fullName evidence="17">[histone H4]-lysine36 N-trimethyltransferase SMYD5</fullName>
    </alternativeName>
</protein>
<evidence type="ECO:0000256" key="7">
    <source>
        <dbReference type="ARBA" id="ARBA00022723"/>
    </source>
</evidence>
<evidence type="ECO:0000256" key="6">
    <source>
        <dbReference type="ARBA" id="ARBA00022691"/>
    </source>
</evidence>
<evidence type="ECO:0000256" key="3">
    <source>
        <dbReference type="ARBA" id="ARBA00022490"/>
    </source>
</evidence>
<organism evidence="19 20">
    <name type="scientific">Lasius platythorax</name>
    <dbReference type="NCBI Taxonomy" id="488582"/>
    <lineage>
        <taxon>Eukaryota</taxon>
        <taxon>Metazoa</taxon>
        <taxon>Ecdysozoa</taxon>
        <taxon>Arthropoda</taxon>
        <taxon>Hexapoda</taxon>
        <taxon>Insecta</taxon>
        <taxon>Pterygota</taxon>
        <taxon>Neoptera</taxon>
        <taxon>Endopterygota</taxon>
        <taxon>Hymenoptera</taxon>
        <taxon>Apocrita</taxon>
        <taxon>Aculeata</taxon>
        <taxon>Formicoidea</taxon>
        <taxon>Formicidae</taxon>
        <taxon>Formicinae</taxon>
        <taxon>Lasius</taxon>
        <taxon>Lasius</taxon>
    </lineage>
</organism>
<reference evidence="19" key="1">
    <citation type="submission" date="2024-04" db="EMBL/GenBank/DDBJ databases">
        <authorList>
            <consortium name="Molecular Ecology Group"/>
        </authorList>
    </citation>
    <scope>NUCLEOTIDE SEQUENCE</scope>
</reference>
<evidence type="ECO:0000256" key="14">
    <source>
        <dbReference type="ARBA" id="ARBA00049497"/>
    </source>
</evidence>
<gene>
    <name evidence="19" type="ORF">LPLAT_LOCUS5868</name>
</gene>
<dbReference type="EMBL" id="OZ034825">
    <property type="protein sequence ID" value="CAL1679733.1"/>
    <property type="molecule type" value="Genomic_DNA"/>
</dbReference>
<evidence type="ECO:0000256" key="5">
    <source>
        <dbReference type="ARBA" id="ARBA00022679"/>
    </source>
</evidence>
<comment type="catalytic activity">
    <reaction evidence="14">
        <text>L-lysyl-[protein] + 3 S-adenosyl-L-methionine = N(6),N(6),N(6)-trimethyl-L-lysyl-[protein] + 3 S-adenosyl-L-homocysteine + 3 H(+)</text>
        <dbReference type="Rhea" id="RHEA:54192"/>
        <dbReference type="Rhea" id="RHEA-COMP:9752"/>
        <dbReference type="Rhea" id="RHEA-COMP:13826"/>
        <dbReference type="ChEBI" id="CHEBI:15378"/>
        <dbReference type="ChEBI" id="CHEBI:29969"/>
        <dbReference type="ChEBI" id="CHEBI:57856"/>
        <dbReference type="ChEBI" id="CHEBI:59789"/>
        <dbReference type="ChEBI" id="CHEBI:61961"/>
    </reaction>
    <physiologicalReaction direction="left-to-right" evidence="14">
        <dbReference type="Rhea" id="RHEA:54193"/>
    </physiologicalReaction>
</comment>
<keyword evidence="4" id="KW-0489">Methyltransferase</keyword>
<dbReference type="AlphaFoldDB" id="A0AAV2NIU4"/>
<dbReference type="PROSITE" id="PS50280">
    <property type="entry name" value="SET"/>
    <property type="match status" value="1"/>
</dbReference>
<evidence type="ECO:0000256" key="10">
    <source>
        <dbReference type="ARBA" id="ARBA00024057"/>
    </source>
</evidence>
<comment type="catalytic activity">
    <reaction evidence="12">
        <text>L-lysyl(36)-[histone H3] + 3 S-adenosyl-L-methionine = N(6),N(6),N(6)-trimethyl-L-lysyl(36)-[histone H3] + 3 S-adenosyl-L-homocysteine + 3 H(+)</text>
        <dbReference type="Rhea" id="RHEA:60324"/>
        <dbReference type="Rhea" id="RHEA-COMP:9785"/>
        <dbReference type="Rhea" id="RHEA-COMP:15536"/>
        <dbReference type="ChEBI" id="CHEBI:15378"/>
        <dbReference type="ChEBI" id="CHEBI:29969"/>
        <dbReference type="ChEBI" id="CHEBI:57856"/>
        <dbReference type="ChEBI" id="CHEBI:59789"/>
        <dbReference type="ChEBI" id="CHEBI:61961"/>
        <dbReference type="EC" id="2.1.1.359"/>
    </reaction>
</comment>
<dbReference type="SMART" id="SM00317">
    <property type="entry name" value="SET"/>
    <property type="match status" value="1"/>
</dbReference>
<dbReference type="SUPFAM" id="SSF82199">
    <property type="entry name" value="SET domain"/>
    <property type="match status" value="1"/>
</dbReference>
<keyword evidence="9" id="KW-0862">Zinc</keyword>
<keyword evidence="5" id="KW-0808">Transferase</keyword>
<dbReference type="InterPro" id="IPR044422">
    <property type="entry name" value="SMYD5_SET"/>
</dbReference>
<evidence type="ECO:0000256" key="15">
    <source>
        <dbReference type="ARBA" id="ARBA00049768"/>
    </source>
</evidence>
<evidence type="ECO:0000256" key="4">
    <source>
        <dbReference type="ARBA" id="ARBA00022603"/>
    </source>
</evidence>
<dbReference type="PANTHER" id="PTHR46402:SF2">
    <property type="entry name" value="HISTONE-LYSINE N-TRIMETHYLTRANSFERASE SMYD5"/>
    <property type="match status" value="1"/>
</dbReference>
<dbReference type="GO" id="GO:0140943">
    <property type="term" value="F:histone H4K20 trimethyltransferase activity"/>
    <property type="evidence" value="ECO:0007669"/>
    <property type="project" value="UniProtKB-EC"/>
</dbReference>
<evidence type="ECO:0000256" key="16">
    <source>
        <dbReference type="ARBA" id="ARBA00049789"/>
    </source>
</evidence>
<keyword evidence="20" id="KW-1185">Reference proteome</keyword>